<dbReference type="Pfam" id="PF00589">
    <property type="entry name" value="Phage_integrase"/>
    <property type="match status" value="1"/>
</dbReference>
<dbReference type="Gene3D" id="1.10.443.10">
    <property type="entry name" value="Intergrase catalytic core"/>
    <property type="match status" value="1"/>
</dbReference>
<protein>
    <submittedName>
        <fullName evidence="7">Site-specific recombinase XerD</fullName>
    </submittedName>
</protein>
<keyword evidence="8" id="KW-1185">Reference proteome</keyword>
<dbReference type="STRING" id="650850.SAMN04488129_1359"/>
<evidence type="ECO:0000259" key="5">
    <source>
        <dbReference type="PROSITE" id="PS51898"/>
    </source>
</evidence>
<dbReference type="GO" id="GO:0015074">
    <property type="term" value="P:DNA integration"/>
    <property type="evidence" value="ECO:0007669"/>
    <property type="project" value="UniProtKB-KW"/>
</dbReference>
<evidence type="ECO:0000256" key="2">
    <source>
        <dbReference type="ARBA" id="ARBA00023125"/>
    </source>
</evidence>
<name>A0A1H7WKS6_9GAMM</name>
<sequence length="417" mass="46318">MSDHPYLRVQPPQSALSSADTDLLDRYVAHLQRRGHTASTTKDYCKAVVHFLQWHHIAAPVLATAFSTETVRVFLDEHLPACRCITPVVRSRKSVRAALNQLLSMTCQPRVIHRDIPPPAAIEASVIAFDAYLRDVCGLAVQTRRGRCREARQFLADLFGAGPLIVDHITPSVLIDYVTDRTCGARGPTATALVGALRSYLRFLRFDGALVDNLEGAIPSPARWSLAALPPALDDEQLARFWAVFDRNTATGKRDYAMARCLADMALRCHEVAQLDLEAIDWRGGVLTLAHNKVRRVDRLPLPASTGESLVDYLRYGRPASSSRALFVYHRAPLGQAVAVTTVRGAIRRAFQRAELPWSGTHVLRHTAARRMLQGGCSIKEIADVLRHRSIDTTAIYTKVDLPQLTCVAQPWPEEWS</sequence>
<keyword evidence="3" id="KW-0233">DNA recombination</keyword>
<evidence type="ECO:0000313" key="7">
    <source>
        <dbReference type="EMBL" id="SEM22081.1"/>
    </source>
</evidence>
<dbReference type="OrthoDB" id="9801717at2"/>
<dbReference type="Proteomes" id="UP000198807">
    <property type="component" value="Unassembled WGS sequence"/>
</dbReference>
<dbReference type="InterPro" id="IPR011010">
    <property type="entry name" value="DNA_brk_join_enz"/>
</dbReference>
<evidence type="ECO:0000256" key="4">
    <source>
        <dbReference type="PROSITE-ProRule" id="PRU01248"/>
    </source>
</evidence>
<feature type="domain" description="Core-binding (CB)" evidence="6">
    <location>
        <begin position="120"/>
        <end position="205"/>
    </location>
</feature>
<accession>A0A1H7WKS6</accession>
<proteinExistence type="predicted"/>
<evidence type="ECO:0000313" key="8">
    <source>
        <dbReference type="Proteomes" id="UP000198807"/>
    </source>
</evidence>
<reference evidence="8" key="1">
    <citation type="submission" date="2016-10" db="EMBL/GenBank/DDBJ databases">
        <authorList>
            <person name="Varghese N."/>
            <person name="Submissions S."/>
        </authorList>
    </citation>
    <scope>NUCLEOTIDE SEQUENCE [LARGE SCALE GENOMIC DNA]</scope>
    <source>
        <strain evidence="8">CGMCC 1.9150</strain>
    </source>
</reference>
<dbReference type="EMBL" id="FOBC01000035">
    <property type="protein sequence ID" value="SEM22081.1"/>
    <property type="molecule type" value="Genomic_DNA"/>
</dbReference>
<dbReference type="SUPFAM" id="SSF56349">
    <property type="entry name" value="DNA breaking-rejoining enzymes"/>
    <property type="match status" value="1"/>
</dbReference>
<dbReference type="GO" id="GO:0006310">
    <property type="term" value="P:DNA recombination"/>
    <property type="evidence" value="ECO:0007669"/>
    <property type="project" value="UniProtKB-KW"/>
</dbReference>
<dbReference type="InterPro" id="IPR044068">
    <property type="entry name" value="CB"/>
</dbReference>
<dbReference type="InterPro" id="IPR050090">
    <property type="entry name" value="Tyrosine_recombinase_XerCD"/>
</dbReference>
<dbReference type="PROSITE" id="PS51898">
    <property type="entry name" value="TYR_RECOMBINASE"/>
    <property type="match status" value="1"/>
</dbReference>
<evidence type="ECO:0000256" key="3">
    <source>
        <dbReference type="ARBA" id="ARBA00023172"/>
    </source>
</evidence>
<dbReference type="PANTHER" id="PTHR30349">
    <property type="entry name" value="PHAGE INTEGRASE-RELATED"/>
    <property type="match status" value="1"/>
</dbReference>
<keyword evidence="1" id="KW-0229">DNA integration</keyword>
<dbReference type="InterPro" id="IPR013762">
    <property type="entry name" value="Integrase-like_cat_sf"/>
</dbReference>
<organism evidence="7 8">
    <name type="scientific">Halomonas daqiaonensis</name>
    <dbReference type="NCBI Taxonomy" id="650850"/>
    <lineage>
        <taxon>Bacteria</taxon>
        <taxon>Pseudomonadati</taxon>
        <taxon>Pseudomonadota</taxon>
        <taxon>Gammaproteobacteria</taxon>
        <taxon>Oceanospirillales</taxon>
        <taxon>Halomonadaceae</taxon>
        <taxon>Halomonas</taxon>
    </lineage>
</organism>
<evidence type="ECO:0000259" key="6">
    <source>
        <dbReference type="PROSITE" id="PS51900"/>
    </source>
</evidence>
<gene>
    <name evidence="7" type="ORF">SAMN04488129_1359</name>
</gene>
<keyword evidence="2 4" id="KW-0238">DNA-binding</keyword>
<dbReference type="GO" id="GO:0003677">
    <property type="term" value="F:DNA binding"/>
    <property type="evidence" value="ECO:0007669"/>
    <property type="project" value="UniProtKB-UniRule"/>
</dbReference>
<feature type="domain" description="Tyr recombinase" evidence="5">
    <location>
        <begin position="228"/>
        <end position="410"/>
    </location>
</feature>
<dbReference type="PROSITE" id="PS51900">
    <property type="entry name" value="CB"/>
    <property type="match status" value="1"/>
</dbReference>
<dbReference type="PANTHER" id="PTHR30349:SF90">
    <property type="entry name" value="TYROSINE RECOMBINASE XERD"/>
    <property type="match status" value="1"/>
</dbReference>
<dbReference type="AlphaFoldDB" id="A0A1H7WKS6"/>
<dbReference type="InterPro" id="IPR002104">
    <property type="entry name" value="Integrase_catalytic"/>
</dbReference>
<evidence type="ECO:0000256" key="1">
    <source>
        <dbReference type="ARBA" id="ARBA00022908"/>
    </source>
</evidence>